<proteinExistence type="predicted"/>
<name>A0ACC0RAL4_9HYPO</name>
<dbReference type="Proteomes" id="UP001065298">
    <property type="component" value="Chromosome 2"/>
</dbReference>
<accession>A0ACC0RAL4</accession>
<dbReference type="EMBL" id="CM046504">
    <property type="protein sequence ID" value="KAI8680481.1"/>
    <property type="molecule type" value="Genomic_DNA"/>
</dbReference>
<keyword evidence="2" id="KW-1185">Reference proteome</keyword>
<comment type="caution">
    <text evidence="1">The sequence shown here is derived from an EMBL/GenBank/DDBJ whole genome shotgun (WGS) entry which is preliminary data.</text>
</comment>
<sequence>MKLANHLTGDIVCLGPSSMVTIRDYPSMLKEYNEKQYDIGAYYYAKDGELVSGPIGMEWNREGIAEHAALPLRVGGFISRADLSDMFYGQVKRLGIDIRFETGVASYEETSENATVVTQGGERIMGDVVIAADGLSTKSHAMTIGQPTRAVPSGYAIVRGMYPVSLIQDNPIIKQALPKAGQHPFTCLYTGIGWMRPDDGSADENWSTTISREEIAAKMDADWDPLDLECMKNVPEGTLIDWKLCWRNPQPCWSSKQGRIIQIGDASHSFIPSSGNGAVMAIEDGLSLAECLRLGRKEGISKAVKAHEKLRYQRVALMQRVGFVNGRFVHRDMRDVNKEERAPFWTGKWLWAHNPEHYARANFRGVVNAIESGAEWTNTNLPPGHKFETWTMDDEVKKDKAGIHYDSLKYNGDWEAI</sequence>
<organism evidence="1 2">
    <name type="scientific">Fusarium keratoplasticum</name>
    <dbReference type="NCBI Taxonomy" id="1328300"/>
    <lineage>
        <taxon>Eukaryota</taxon>
        <taxon>Fungi</taxon>
        <taxon>Dikarya</taxon>
        <taxon>Ascomycota</taxon>
        <taxon>Pezizomycotina</taxon>
        <taxon>Sordariomycetes</taxon>
        <taxon>Hypocreomycetidae</taxon>
        <taxon>Hypocreales</taxon>
        <taxon>Nectriaceae</taxon>
        <taxon>Fusarium</taxon>
        <taxon>Fusarium solani species complex</taxon>
    </lineage>
</organism>
<gene>
    <name evidence="1" type="ORF">NCS57_00329200</name>
</gene>
<protein>
    <submittedName>
        <fullName evidence="1">FAD-binding domain protein</fullName>
    </submittedName>
</protein>
<reference evidence="1" key="1">
    <citation type="submission" date="2022-06" db="EMBL/GenBank/DDBJ databases">
        <title>Fusarium solani species complex genomes reveal bases of compartmentalisation and animal pathogenesis.</title>
        <authorList>
            <person name="Tsai I.J."/>
        </authorList>
    </citation>
    <scope>NUCLEOTIDE SEQUENCE</scope>
    <source>
        <strain evidence="1">Fu6.1</strain>
    </source>
</reference>
<evidence type="ECO:0000313" key="2">
    <source>
        <dbReference type="Proteomes" id="UP001065298"/>
    </source>
</evidence>
<evidence type="ECO:0000313" key="1">
    <source>
        <dbReference type="EMBL" id="KAI8680481.1"/>
    </source>
</evidence>